<sequence>MSWKLIPGVYFVRIPKLTLPFFILIIIIFYIVILSWESKNLSKKYHSLKSDIVYYSSVAKDLKMKKNNISQYVNYSSNMFYTHIVDILDKEGITYQVSLLEHNSLSINIDNAQLSDVLNLLLILYYYEKVEVSHVKIHKKVNENGDYIIGAIISLNKLAKRIE</sequence>
<gene>
    <name evidence="2" type="ORF">ERS008529_01446</name>
    <name evidence="3" type="ORF">ERS137968_02921</name>
</gene>
<dbReference type="Proteomes" id="UP000045840">
    <property type="component" value="Unassembled WGS sequence"/>
</dbReference>
<feature type="transmembrane region" description="Helical" evidence="1">
    <location>
        <begin position="17"/>
        <end position="36"/>
    </location>
</feature>
<keyword evidence="4" id="KW-1185">Reference proteome</keyword>
<reference evidence="2" key="2">
    <citation type="submission" date="2015-03" db="EMBL/GenBank/DDBJ databases">
        <authorList>
            <person name="Murphy D."/>
        </authorList>
    </citation>
    <scope>NUCLEOTIDE SEQUENCE [LARGE SCALE GENOMIC DNA]</scope>
    <source>
        <strain evidence="2">A125KOH2</strain>
    </source>
</reference>
<keyword evidence="1" id="KW-1133">Transmembrane helix</keyword>
<proteinExistence type="predicted"/>
<evidence type="ECO:0000313" key="2">
    <source>
        <dbReference type="EMBL" id="CNH51995.1"/>
    </source>
</evidence>
<evidence type="ECO:0000313" key="5">
    <source>
        <dbReference type="Proteomes" id="UP000045840"/>
    </source>
</evidence>
<dbReference type="AlphaFoldDB" id="A0A0T9P989"/>
<dbReference type="STRING" id="1288385.ERS137968_02921"/>
<evidence type="ECO:0000313" key="3">
    <source>
        <dbReference type="EMBL" id="CRY67834.1"/>
    </source>
</evidence>
<accession>A0A0T9P989</accession>
<dbReference type="EMBL" id="CQAZ01000010">
    <property type="protein sequence ID" value="CNH51995.1"/>
    <property type="molecule type" value="Genomic_DNA"/>
</dbReference>
<reference evidence="3 4" key="3">
    <citation type="submission" date="2015-03" db="EMBL/GenBank/DDBJ databases">
        <authorList>
            <consortium name="Pathogen Informatics"/>
            <person name="Murphy D."/>
        </authorList>
    </citation>
    <scope>NUCLEOTIDE SEQUENCE [LARGE SCALE GENOMIC DNA]</scope>
    <source>
        <strain evidence="4">type strain: CIP110230</strain>
        <strain evidence="3">Type strain: CIP110230</strain>
    </source>
</reference>
<evidence type="ECO:0000313" key="4">
    <source>
        <dbReference type="Proteomes" id="UP000044625"/>
    </source>
</evidence>
<organism evidence="2 5">
    <name type="scientific">Yersinia pekkanenii</name>
    <dbReference type="NCBI Taxonomy" id="1288385"/>
    <lineage>
        <taxon>Bacteria</taxon>
        <taxon>Pseudomonadati</taxon>
        <taxon>Pseudomonadota</taxon>
        <taxon>Gammaproteobacteria</taxon>
        <taxon>Enterobacterales</taxon>
        <taxon>Yersiniaceae</taxon>
        <taxon>Yersinia</taxon>
    </lineage>
</organism>
<keyword evidence="1" id="KW-0812">Transmembrane</keyword>
<dbReference type="Proteomes" id="UP000044625">
    <property type="component" value="Unassembled WGS sequence"/>
</dbReference>
<dbReference type="EMBL" id="CWJL01000015">
    <property type="protein sequence ID" value="CRY67834.1"/>
    <property type="molecule type" value="Genomic_DNA"/>
</dbReference>
<name>A0A0T9P989_9GAMM</name>
<evidence type="ECO:0000256" key="1">
    <source>
        <dbReference type="SAM" id="Phobius"/>
    </source>
</evidence>
<protein>
    <submittedName>
        <fullName evidence="2">Uncharacterized protein</fullName>
    </submittedName>
</protein>
<reference evidence="5" key="1">
    <citation type="submission" date="2015-03" db="EMBL/GenBank/DDBJ databases">
        <authorList>
            <consortium name="Pathogen Informatics"/>
        </authorList>
    </citation>
    <scope>NUCLEOTIDE SEQUENCE [LARGE SCALE GENOMIC DNA]</scope>
    <source>
        <strain evidence="5">A125KOH2</strain>
    </source>
</reference>
<keyword evidence="1" id="KW-0472">Membrane</keyword>